<dbReference type="AlphaFoldDB" id="A0AAP0J8S3"/>
<reference evidence="1 2" key="1">
    <citation type="submission" date="2024-01" db="EMBL/GenBank/DDBJ databases">
        <title>Genome assemblies of Stephania.</title>
        <authorList>
            <person name="Yang L."/>
        </authorList>
    </citation>
    <scope>NUCLEOTIDE SEQUENCE [LARGE SCALE GENOMIC DNA]</scope>
    <source>
        <strain evidence="1">YNDBR</strain>
        <tissue evidence="1">Leaf</tissue>
    </source>
</reference>
<accession>A0AAP0J8S3</accession>
<dbReference type="Proteomes" id="UP001420932">
    <property type="component" value="Unassembled WGS sequence"/>
</dbReference>
<organism evidence="1 2">
    <name type="scientific">Stephania yunnanensis</name>
    <dbReference type="NCBI Taxonomy" id="152371"/>
    <lineage>
        <taxon>Eukaryota</taxon>
        <taxon>Viridiplantae</taxon>
        <taxon>Streptophyta</taxon>
        <taxon>Embryophyta</taxon>
        <taxon>Tracheophyta</taxon>
        <taxon>Spermatophyta</taxon>
        <taxon>Magnoliopsida</taxon>
        <taxon>Ranunculales</taxon>
        <taxon>Menispermaceae</taxon>
        <taxon>Menispermoideae</taxon>
        <taxon>Cissampelideae</taxon>
        <taxon>Stephania</taxon>
    </lineage>
</organism>
<keyword evidence="2" id="KW-1185">Reference proteome</keyword>
<evidence type="ECO:0000313" key="1">
    <source>
        <dbReference type="EMBL" id="KAK9128416.1"/>
    </source>
</evidence>
<evidence type="ECO:0000313" key="2">
    <source>
        <dbReference type="Proteomes" id="UP001420932"/>
    </source>
</evidence>
<sequence length="101" mass="11681">MFAHLVRQNKRIFEPSAMSLDLQLEWKLISDWLLEAQLHSSHLLIQPTVIPLSTRFWSPPPPRIYKINIDALIREGFGLYRSGWYDKRLPGLGGGSFCKTD</sequence>
<dbReference type="EMBL" id="JBBNAF010000007">
    <property type="protein sequence ID" value="KAK9128416.1"/>
    <property type="molecule type" value="Genomic_DNA"/>
</dbReference>
<comment type="caution">
    <text evidence="1">The sequence shown here is derived from an EMBL/GenBank/DDBJ whole genome shotgun (WGS) entry which is preliminary data.</text>
</comment>
<gene>
    <name evidence="1" type="ORF">Syun_017213</name>
</gene>
<protein>
    <submittedName>
        <fullName evidence="1">Uncharacterized protein</fullName>
    </submittedName>
</protein>
<name>A0AAP0J8S3_9MAGN</name>
<proteinExistence type="predicted"/>